<dbReference type="KEGG" id="copr:Cop2CBH44_12550"/>
<proteinExistence type="predicted"/>
<dbReference type="InterPro" id="IPR008757">
    <property type="entry name" value="Peptidase_M6-like_domain"/>
</dbReference>
<dbReference type="RefSeq" id="WP_200755728.1">
    <property type="nucleotide sequence ID" value="NZ_AP023322.1"/>
</dbReference>
<evidence type="ECO:0000313" key="2">
    <source>
        <dbReference type="EMBL" id="BCI62902.1"/>
    </source>
</evidence>
<evidence type="ECO:0000259" key="1">
    <source>
        <dbReference type="Pfam" id="PF05547"/>
    </source>
</evidence>
<reference evidence="3" key="1">
    <citation type="submission" date="2020-07" db="EMBL/GenBank/DDBJ databases">
        <title>Complete genome sequencing of Coprobacter sp. strain 2CBH44.</title>
        <authorList>
            <person name="Sakamoto M."/>
            <person name="Murakami T."/>
            <person name="Mori H."/>
        </authorList>
    </citation>
    <scope>NUCLEOTIDE SEQUENCE [LARGE SCALE GENOMIC DNA]</scope>
    <source>
        <strain evidence="3">2CBH44</strain>
    </source>
</reference>
<accession>A0A7G1HVS9</accession>
<dbReference type="CDD" id="cd14948">
    <property type="entry name" value="BACON"/>
    <property type="match status" value="1"/>
</dbReference>
<gene>
    <name evidence="2" type="ORF">Cop2CBH44_12550</name>
</gene>
<dbReference type="GO" id="GO:0008233">
    <property type="term" value="F:peptidase activity"/>
    <property type="evidence" value="ECO:0007669"/>
    <property type="project" value="InterPro"/>
</dbReference>
<dbReference type="AlphaFoldDB" id="A0A7G1HVS9"/>
<dbReference type="EMBL" id="AP023322">
    <property type="protein sequence ID" value="BCI62902.1"/>
    <property type="molecule type" value="Genomic_DNA"/>
</dbReference>
<protein>
    <recommendedName>
        <fullName evidence="1">Peptidase M6-like domain-containing protein</fullName>
    </recommendedName>
</protein>
<keyword evidence="3" id="KW-1185">Reference proteome</keyword>
<feature type="domain" description="Peptidase M6-like" evidence="1">
    <location>
        <begin position="156"/>
        <end position="258"/>
    </location>
</feature>
<dbReference type="PANTHER" id="PTHR41775:SF1">
    <property type="entry name" value="PEPTIDASE M6-LIKE DOMAIN-CONTAINING PROTEIN"/>
    <property type="match status" value="1"/>
</dbReference>
<dbReference type="Gene3D" id="2.60.120.200">
    <property type="match status" value="1"/>
</dbReference>
<dbReference type="NCBIfam" id="TIGR03296">
    <property type="entry name" value="M6dom_TIGR03296"/>
    <property type="match status" value="1"/>
</dbReference>
<dbReference type="Pfam" id="PF05547">
    <property type="entry name" value="Peptidase_M6"/>
    <property type="match status" value="1"/>
</dbReference>
<organism evidence="2 3">
    <name type="scientific">Coprobacter secundus subsp. similis</name>
    <dbReference type="NCBI Taxonomy" id="2751153"/>
    <lineage>
        <taxon>Bacteria</taxon>
        <taxon>Pseudomonadati</taxon>
        <taxon>Bacteroidota</taxon>
        <taxon>Bacteroidia</taxon>
        <taxon>Bacteroidales</taxon>
        <taxon>Barnesiellaceae</taxon>
        <taxon>Coprobacter</taxon>
    </lineage>
</organism>
<dbReference type="InterPro" id="IPR013783">
    <property type="entry name" value="Ig-like_fold"/>
</dbReference>
<dbReference type="Gene3D" id="2.60.40.10">
    <property type="entry name" value="Immunoglobulins"/>
    <property type="match status" value="1"/>
</dbReference>
<dbReference type="NCBIfam" id="NF038128">
    <property type="entry name" value="choice_anch_J"/>
    <property type="match status" value="1"/>
</dbReference>
<dbReference type="GO" id="GO:0006508">
    <property type="term" value="P:proteolysis"/>
    <property type="evidence" value="ECO:0007669"/>
    <property type="project" value="InterPro"/>
</dbReference>
<dbReference type="InterPro" id="IPR024361">
    <property type="entry name" value="BACON"/>
</dbReference>
<evidence type="ECO:0000313" key="3">
    <source>
        <dbReference type="Proteomes" id="UP000594042"/>
    </source>
</evidence>
<name>A0A7G1HVS9_9BACT</name>
<dbReference type="PANTHER" id="PTHR41775">
    <property type="entry name" value="SECRETED PROTEIN-RELATED"/>
    <property type="match status" value="1"/>
</dbReference>
<dbReference type="Proteomes" id="UP000594042">
    <property type="component" value="Chromosome"/>
</dbReference>
<sequence>MKNLLLFILFLFLDSFLTMKAVDKNKGDFSNLVVFLRFADEDEEVFENTFSYYEKMFNSSEVGANSVYNYFKEASYNQLFWSSVFYPKASDSGRIISYQAKNNRAYYRKYSSINPEGYVDDVLGVNKLTREQNLVKELSDALADIVPPNEIIDADDNGIVDNLCIIVSGRSEIGNTHLLWPHRSTLYTKDGIIQGKKVNEYIMLFDDANGFGSTVTPLKINTGVLCHEMSHTLGTYDLYHENVRTDLNPVGVWDLMSDNMEVPQHMSAYTKYKYCKWIDEIPQISVPGKYVLNPVGGTSNENVAYKIQPTGSDEYFILEYRSKTNGTFDKNLPGSGLLIYRVNPYYTGNNAYDGSSKYDELYLFRPGGTTVTDGKIEEAFFSRESGRTAFGGDAEYKPFYTNGEEARFAIGNVSSCGETIEFELFPLASRIYLPQSKVSLPGNADKTTQVTLEADIAWQILTIPDWLDVFPKQGKAGKSVITIVTKSENSTMVPRSAELKIEGVSAPDVYAILSVIQNSGMIQPPSEVKATLNGASVELVWKAPVSGVTVLYEDFELESSMAYWEIKKDSQNPAGWVRTESDKYTEVYNGSFAMRLNSDMSDMHQDEWFISPVFAKGAKLVFYSKSLAPQKNNSHNFYYVLVSSDGGESWKTVYDLKTQGTVVNKYEKITVDLIPYISDNMKVAFRAYDDNNGGLAYWWIIDGVEVYPEADSYVITGYEIFRNGIKIGTSTECIFTDNMPVEGENKYTVKALGDFGETGESEECIFNYSVSSINKITDSFASVYYSIQSQQLKIMNKNVHKIELLNAAGVPVKRILDVAKDGSFYIGDLTSGVYFVRLIFDNGEFEVTKIAKSN</sequence>